<dbReference type="Proteomes" id="UP000002572">
    <property type="component" value="Chromosome"/>
</dbReference>
<accession>E6W585</accession>
<protein>
    <recommendedName>
        <fullName evidence="5">Nucleic acid binding OB-fold tRNA/helicase-type</fullName>
    </recommendedName>
</protein>
<dbReference type="STRING" id="653733.Selin_2449"/>
<gene>
    <name evidence="3" type="ordered locus">Selin_2449</name>
</gene>
<evidence type="ECO:0000256" key="2">
    <source>
        <dbReference type="SAM" id="SignalP"/>
    </source>
</evidence>
<evidence type="ECO:0000256" key="1">
    <source>
        <dbReference type="SAM" id="MobiDB-lite"/>
    </source>
</evidence>
<feature type="chain" id="PRO_5003214325" description="Nucleic acid binding OB-fold tRNA/helicase-type" evidence="2">
    <location>
        <begin position="24"/>
        <end position="138"/>
    </location>
</feature>
<reference evidence="3 4" key="1">
    <citation type="submission" date="2010-12" db="EMBL/GenBank/DDBJ databases">
        <title>Complete sequence of Desulfurispirillum indicum S5.</title>
        <authorList>
            <consortium name="US DOE Joint Genome Institute"/>
            <person name="Lucas S."/>
            <person name="Copeland A."/>
            <person name="Lapidus A."/>
            <person name="Cheng J.-F."/>
            <person name="Goodwin L."/>
            <person name="Pitluck S."/>
            <person name="Chertkov O."/>
            <person name="Held B."/>
            <person name="Detter J.C."/>
            <person name="Han C."/>
            <person name="Tapia R."/>
            <person name="Land M."/>
            <person name="Hauser L."/>
            <person name="Kyrpides N."/>
            <person name="Ivanova N."/>
            <person name="Mikhailova N."/>
            <person name="Haggblom M."/>
            <person name="Rauschenbach I."/>
            <person name="Bini E."/>
            <person name="Woyke T."/>
        </authorList>
    </citation>
    <scope>NUCLEOTIDE SEQUENCE [LARGE SCALE GENOMIC DNA]</scope>
    <source>
        <strain evidence="4">ATCC BAA-1389 / DSM 22839 / S5</strain>
    </source>
</reference>
<feature type="compositionally biased region" description="Basic and acidic residues" evidence="1">
    <location>
        <begin position="106"/>
        <end position="122"/>
    </location>
</feature>
<name>E6W585_DESIS</name>
<feature type="signal peptide" evidence="2">
    <location>
        <begin position="1"/>
        <end position="23"/>
    </location>
</feature>
<proteinExistence type="predicted"/>
<evidence type="ECO:0000313" key="4">
    <source>
        <dbReference type="Proteomes" id="UP000002572"/>
    </source>
</evidence>
<dbReference type="KEGG" id="din:Selin_2449"/>
<feature type="region of interest" description="Disordered" evidence="1">
    <location>
        <begin position="97"/>
        <end position="138"/>
    </location>
</feature>
<dbReference type="RefSeq" id="WP_013507035.1">
    <property type="nucleotide sequence ID" value="NC_014836.1"/>
</dbReference>
<dbReference type="AlphaFoldDB" id="E6W585"/>
<sequence>MRSLLVFLNALLICMFLSPVSVSAEMIQGRVVAIDLEKGEMHIELDTPADVTGESLLTVHFSQEQIERWSQQMRPDAVVRLRGEALDAQGHIRLQHIAPRMGLGPQREDRTGVRSRLGESRQGHGAGAGLGSQRGRRP</sequence>
<keyword evidence="2" id="KW-0732">Signal</keyword>
<dbReference type="EMBL" id="CP002432">
    <property type="protein sequence ID" value="ADU67164.1"/>
    <property type="molecule type" value="Genomic_DNA"/>
</dbReference>
<evidence type="ECO:0008006" key="5">
    <source>
        <dbReference type="Google" id="ProtNLM"/>
    </source>
</evidence>
<keyword evidence="4" id="KW-1185">Reference proteome</keyword>
<dbReference type="HOGENOM" id="CLU_1851926_0_0_0"/>
<evidence type="ECO:0000313" key="3">
    <source>
        <dbReference type="EMBL" id="ADU67164.1"/>
    </source>
</evidence>
<organism evidence="3 4">
    <name type="scientific">Desulfurispirillum indicum (strain ATCC BAA-1389 / DSM 22839 / S5)</name>
    <dbReference type="NCBI Taxonomy" id="653733"/>
    <lineage>
        <taxon>Bacteria</taxon>
        <taxon>Pseudomonadati</taxon>
        <taxon>Chrysiogenota</taxon>
        <taxon>Chrysiogenia</taxon>
        <taxon>Chrysiogenales</taxon>
        <taxon>Chrysiogenaceae</taxon>
        <taxon>Desulfurispirillum</taxon>
    </lineage>
</organism>
<dbReference type="InParanoid" id="E6W585"/>